<keyword evidence="8" id="KW-0472">Membrane</keyword>
<reference evidence="16" key="1">
    <citation type="journal article" date="2019" name="Int. J. Syst. Evol. Microbiol.">
        <title>The Global Catalogue of Microorganisms (GCM) 10K type strain sequencing project: providing services to taxonomists for standard genome sequencing and annotation.</title>
        <authorList>
            <consortium name="The Broad Institute Genomics Platform"/>
            <consortium name="The Broad Institute Genome Sequencing Center for Infectious Disease"/>
            <person name="Wu L."/>
            <person name="Ma J."/>
        </authorList>
    </citation>
    <scope>NUCLEOTIDE SEQUENCE [LARGE SCALE GENOMIC DNA]</scope>
    <source>
        <strain evidence="16">CGMCC 1.15928</strain>
    </source>
</reference>
<comment type="function">
    <text evidence="10">FliG is one of three proteins (FliG, FliN, FliM) that forms the rotor-mounted switch complex (C ring), located at the base of the basal body. This complex interacts with the CheY and CheZ chemotaxis proteins, in addition to contacting components of the motor that determine the direction of flagellar rotation.</text>
</comment>
<dbReference type="EMBL" id="BMKF01000002">
    <property type="protein sequence ID" value="GGB75750.1"/>
    <property type="molecule type" value="Genomic_DNA"/>
</dbReference>
<dbReference type="PANTHER" id="PTHR30534">
    <property type="entry name" value="FLAGELLAR MOTOR SWITCH PROTEIN FLIG"/>
    <property type="match status" value="1"/>
</dbReference>
<evidence type="ECO:0000256" key="10">
    <source>
        <dbReference type="ARBA" id="ARBA00025598"/>
    </source>
</evidence>
<feature type="region of interest" description="Disordered" evidence="11">
    <location>
        <begin position="1"/>
        <end position="28"/>
    </location>
</feature>
<keyword evidence="7" id="KW-0283">Flagellar rotation</keyword>
<accession>A0ABQ1JVA3</accession>
<feature type="domain" description="Flagellar motor switch protein FliG middle" evidence="13">
    <location>
        <begin position="148"/>
        <end position="220"/>
    </location>
</feature>
<evidence type="ECO:0000259" key="12">
    <source>
        <dbReference type="Pfam" id="PF01706"/>
    </source>
</evidence>
<evidence type="ECO:0000256" key="7">
    <source>
        <dbReference type="ARBA" id="ARBA00022779"/>
    </source>
</evidence>
<name>A0ABQ1JVA3_9PROT</name>
<evidence type="ECO:0000256" key="4">
    <source>
        <dbReference type="ARBA" id="ARBA00021870"/>
    </source>
</evidence>
<evidence type="ECO:0000256" key="2">
    <source>
        <dbReference type="ARBA" id="ARBA00004413"/>
    </source>
</evidence>
<dbReference type="InterPro" id="IPR032779">
    <property type="entry name" value="FliG_M"/>
</dbReference>
<dbReference type="PANTHER" id="PTHR30534:SF0">
    <property type="entry name" value="FLAGELLAR MOTOR SWITCH PROTEIN FLIG"/>
    <property type="match status" value="1"/>
</dbReference>
<keyword evidence="9" id="KW-0975">Bacterial flagellum</keyword>
<evidence type="ECO:0000256" key="3">
    <source>
        <dbReference type="ARBA" id="ARBA00010299"/>
    </source>
</evidence>
<comment type="subcellular location">
    <subcellularLocation>
        <location evidence="1">Bacterial flagellum basal body</location>
    </subcellularLocation>
    <subcellularLocation>
        <location evidence="2">Cell membrane</location>
        <topology evidence="2">Peripheral membrane protein</topology>
        <orientation evidence="2">Cytoplasmic side</orientation>
    </subcellularLocation>
</comment>
<protein>
    <recommendedName>
        <fullName evidence="4">Flagellar motor switch protein FliG</fullName>
    </recommendedName>
</protein>
<evidence type="ECO:0000313" key="15">
    <source>
        <dbReference type="EMBL" id="GGB75750.1"/>
    </source>
</evidence>
<keyword evidence="5" id="KW-1003">Cell membrane</keyword>
<feature type="domain" description="Flagellar motor switch protein FliG N-terminal" evidence="14">
    <location>
        <begin position="30"/>
        <end position="119"/>
    </location>
</feature>
<dbReference type="InterPro" id="IPR011002">
    <property type="entry name" value="FliG_a-hlx"/>
</dbReference>
<dbReference type="SUPFAM" id="SSF48029">
    <property type="entry name" value="FliG"/>
    <property type="match status" value="2"/>
</dbReference>
<evidence type="ECO:0000259" key="13">
    <source>
        <dbReference type="Pfam" id="PF14841"/>
    </source>
</evidence>
<dbReference type="Pfam" id="PF14841">
    <property type="entry name" value="FliG_M"/>
    <property type="match status" value="1"/>
</dbReference>
<dbReference type="RefSeq" id="WP_084391743.1">
    <property type="nucleotide sequence ID" value="NZ_BMKF01000002.1"/>
</dbReference>
<evidence type="ECO:0000256" key="9">
    <source>
        <dbReference type="ARBA" id="ARBA00023143"/>
    </source>
</evidence>
<proteinExistence type="inferred from homology"/>
<evidence type="ECO:0000256" key="11">
    <source>
        <dbReference type="SAM" id="MobiDB-lite"/>
    </source>
</evidence>
<dbReference type="Proteomes" id="UP000628854">
    <property type="component" value="Unassembled WGS sequence"/>
</dbReference>
<organism evidence="15 16">
    <name type="scientific">Henriciella pelagia</name>
    <dbReference type="NCBI Taxonomy" id="1977912"/>
    <lineage>
        <taxon>Bacteria</taxon>
        <taxon>Pseudomonadati</taxon>
        <taxon>Pseudomonadota</taxon>
        <taxon>Alphaproteobacteria</taxon>
        <taxon>Hyphomonadales</taxon>
        <taxon>Hyphomonadaceae</taxon>
        <taxon>Henriciella</taxon>
    </lineage>
</organism>
<evidence type="ECO:0000256" key="8">
    <source>
        <dbReference type="ARBA" id="ARBA00023136"/>
    </source>
</evidence>
<feature type="domain" description="Flagellar motor switch protein FliG C-terminal" evidence="12">
    <location>
        <begin position="254"/>
        <end position="362"/>
    </location>
</feature>
<sequence>MSSSVPKQPASNVTRLKPRAQSNSPVVNSITPSQRAAVIIAVLGEAAARPIVEKLDDAAMTRIAAGLETVQYLERDELAEIVMDFLQHLRQSSGAFRGGKARAREIVSTLLDENRLDQVFGGGKAITHEEKPVIDDSDIWGRLEQKDPSAIADYLDGLTPNIAALILHKLDVSVASEVVSNLSEETLDPTIGFLVEIERPDPEIDAAIARMVELEFLNVSDGEDEDAGGGNLEAVGEILSLIPGAKRDRLLAFLKTQHEGKLESIEKVLFTIDGLPDMLPRNSVPVVFRELGEEGVVPVLSTLTGPLQPVADYLLSNISSRLADQFREAVADPNRKPVADVETCQREFLTALMSLKRRGAITMEKSVAEG</sequence>
<dbReference type="Pfam" id="PF01706">
    <property type="entry name" value="FliG_C"/>
    <property type="match status" value="1"/>
</dbReference>
<dbReference type="InterPro" id="IPR023087">
    <property type="entry name" value="Flg_Motor_Flig_C"/>
</dbReference>
<comment type="caution">
    <text evidence="15">The sequence shown here is derived from an EMBL/GenBank/DDBJ whole genome shotgun (WGS) entry which is preliminary data.</text>
</comment>
<comment type="similarity">
    <text evidence="3">Belongs to the FliG family.</text>
</comment>
<evidence type="ECO:0000313" key="16">
    <source>
        <dbReference type="Proteomes" id="UP000628854"/>
    </source>
</evidence>
<dbReference type="Pfam" id="PF14842">
    <property type="entry name" value="FliG_N"/>
    <property type="match status" value="1"/>
</dbReference>
<evidence type="ECO:0000259" key="14">
    <source>
        <dbReference type="Pfam" id="PF14842"/>
    </source>
</evidence>
<keyword evidence="6" id="KW-0145">Chemotaxis</keyword>
<dbReference type="InterPro" id="IPR000090">
    <property type="entry name" value="Flg_Motor_Flig"/>
</dbReference>
<evidence type="ECO:0000256" key="1">
    <source>
        <dbReference type="ARBA" id="ARBA00004117"/>
    </source>
</evidence>
<evidence type="ECO:0000256" key="5">
    <source>
        <dbReference type="ARBA" id="ARBA00022475"/>
    </source>
</evidence>
<evidence type="ECO:0000256" key="6">
    <source>
        <dbReference type="ARBA" id="ARBA00022500"/>
    </source>
</evidence>
<gene>
    <name evidence="15" type="ORF">GCM10011503_25590</name>
</gene>
<keyword evidence="16" id="KW-1185">Reference proteome</keyword>
<dbReference type="Gene3D" id="1.10.220.30">
    <property type="match status" value="3"/>
</dbReference>
<dbReference type="InterPro" id="IPR028263">
    <property type="entry name" value="FliG_N"/>
</dbReference>
<dbReference type="PRINTS" id="PR00954">
    <property type="entry name" value="FLGMOTORFLIG"/>
</dbReference>